<dbReference type="InterPro" id="IPR000718">
    <property type="entry name" value="Peptidase_M13"/>
</dbReference>
<keyword evidence="4" id="KW-0479">Metal-binding</keyword>
<reference evidence="10" key="1">
    <citation type="journal article" date="2020" name="Fungal Divers.">
        <title>Resolving the Mortierellaceae phylogeny through synthesis of multi-gene phylogenetics and phylogenomics.</title>
        <authorList>
            <person name="Vandepol N."/>
            <person name="Liber J."/>
            <person name="Desiro A."/>
            <person name="Na H."/>
            <person name="Kennedy M."/>
            <person name="Barry K."/>
            <person name="Grigoriev I.V."/>
            <person name="Miller A.N."/>
            <person name="O'Donnell K."/>
            <person name="Stajich J.E."/>
            <person name="Bonito G."/>
        </authorList>
    </citation>
    <scope>NUCLEOTIDE SEQUENCE</scope>
    <source>
        <strain evidence="10">NRRL 28262</strain>
    </source>
</reference>
<dbReference type="SUPFAM" id="SSF55486">
    <property type="entry name" value="Metalloproteases ('zincins'), catalytic domain"/>
    <property type="match status" value="2"/>
</dbReference>
<dbReference type="Pfam" id="PF01431">
    <property type="entry name" value="Peptidase_M13"/>
    <property type="match status" value="1"/>
</dbReference>
<dbReference type="InterPro" id="IPR024079">
    <property type="entry name" value="MetalloPept_cat_dom_sf"/>
</dbReference>
<dbReference type="GO" id="GO:0004222">
    <property type="term" value="F:metalloendopeptidase activity"/>
    <property type="evidence" value="ECO:0007669"/>
    <property type="project" value="InterPro"/>
</dbReference>
<dbReference type="EMBL" id="JAAAIL010000304">
    <property type="protein sequence ID" value="KAG0277094.1"/>
    <property type="molecule type" value="Genomic_DNA"/>
</dbReference>
<gene>
    <name evidence="10" type="ORF">BGZ95_006521</name>
</gene>
<evidence type="ECO:0000256" key="4">
    <source>
        <dbReference type="ARBA" id="ARBA00022723"/>
    </source>
</evidence>
<evidence type="ECO:0000313" key="11">
    <source>
        <dbReference type="Proteomes" id="UP001194580"/>
    </source>
</evidence>
<keyword evidence="6" id="KW-0862">Zinc</keyword>
<comment type="caution">
    <text evidence="10">The sequence shown here is derived from an EMBL/GenBank/DDBJ whole genome shotgun (WGS) entry which is preliminary data.</text>
</comment>
<evidence type="ECO:0000256" key="7">
    <source>
        <dbReference type="ARBA" id="ARBA00023049"/>
    </source>
</evidence>
<evidence type="ECO:0000256" key="2">
    <source>
        <dbReference type="ARBA" id="ARBA00007357"/>
    </source>
</evidence>
<dbReference type="Gene3D" id="1.10.1380.10">
    <property type="entry name" value="Neutral endopeptidase , domain2"/>
    <property type="match status" value="1"/>
</dbReference>
<dbReference type="Proteomes" id="UP001194580">
    <property type="component" value="Unassembled WGS sequence"/>
</dbReference>
<protein>
    <submittedName>
        <fullName evidence="10">Uncharacterized protein</fullName>
    </submittedName>
</protein>
<keyword evidence="7" id="KW-0482">Metalloprotease</keyword>
<keyword evidence="3" id="KW-0645">Protease</keyword>
<dbReference type="GO" id="GO:0005886">
    <property type="term" value="C:plasma membrane"/>
    <property type="evidence" value="ECO:0007669"/>
    <property type="project" value="TreeGrafter"/>
</dbReference>
<dbReference type="Pfam" id="PF05649">
    <property type="entry name" value="Peptidase_M13_N"/>
    <property type="match status" value="1"/>
</dbReference>
<keyword evidence="5" id="KW-0378">Hydrolase</keyword>
<proteinExistence type="inferred from homology"/>
<feature type="domain" description="Peptidase M13 C-terminal" evidence="8">
    <location>
        <begin position="556"/>
        <end position="770"/>
    </location>
</feature>
<dbReference type="InterPro" id="IPR042089">
    <property type="entry name" value="Peptidase_M13_dom_2"/>
</dbReference>
<evidence type="ECO:0000256" key="1">
    <source>
        <dbReference type="ARBA" id="ARBA00001947"/>
    </source>
</evidence>
<evidence type="ECO:0000313" key="10">
    <source>
        <dbReference type="EMBL" id="KAG0277094.1"/>
    </source>
</evidence>
<dbReference type="Gene3D" id="3.40.390.10">
    <property type="entry name" value="Collagenase (Catalytic Domain)"/>
    <property type="match status" value="2"/>
</dbReference>
<evidence type="ECO:0000259" key="9">
    <source>
        <dbReference type="Pfam" id="PF05649"/>
    </source>
</evidence>
<dbReference type="GO" id="GO:0016485">
    <property type="term" value="P:protein processing"/>
    <property type="evidence" value="ECO:0007669"/>
    <property type="project" value="TreeGrafter"/>
</dbReference>
<comment type="cofactor">
    <cofactor evidence="1">
        <name>Zn(2+)</name>
        <dbReference type="ChEBI" id="CHEBI:29105"/>
    </cofactor>
</comment>
<evidence type="ECO:0000256" key="6">
    <source>
        <dbReference type="ARBA" id="ARBA00022833"/>
    </source>
</evidence>
<name>A0AAD4H8L9_9FUNG</name>
<dbReference type="InterPro" id="IPR018497">
    <property type="entry name" value="Peptidase_M13_C"/>
</dbReference>
<evidence type="ECO:0000259" key="8">
    <source>
        <dbReference type="Pfam" id="PF01431"/>
    </source>
</evidence>
<dbReference type="PROSITE" id="PS51885">
    <property type="entry name" value="NEPRILYSIN"/>
    <property type="match status" value="2"/>
</dbReference>
<dbReference type="AlphaFoldDB" id="A0AAD4H8L9"/>
<accession>A0AAD4H8L9</accession>
<dbReference type="PRINTS" id="PR00786">
    <property type="entry name" value="NEPRILYSIN"/>
</dbReference>
<evidence type="ECO:0000256" key="5">
    <source>
        <dbReference type="ARBA" id="ARBA00022801"/>
    </source>
</evidence>
<keyword evidence="11" id="KW-1185">Reference proteome</keyword>
<organism evidence="10 11">
    <name type="scientific">Linnemannia exigua</name>
    <dbReference type="NCBI Taxonomy" id="604196"/>
    <lineage>
        <taxon>Eukaryota</taxon>
        <taxon>Fungi</taxon>
        <taxon>Fungi incertae sedis</taxon>
        <taxon>Mucoromycota</taxon>
        <taxon>Mortierellomycotina</taxon>
        <taxon>Mortierellomycetes</taxon>
        <taxon>Mortierellales</taxon>
        <taxon>Mortierellaceae</taxon>
        <taxon>Linnemannia</taxon>
    </lineage>
</organism>
<evidence type="ECO:0000256" key="3">
    <source>
        <dbReference type="ARBA" id="ARBA00022670"/>
    </source>
</evidence>
<dbReference type="InterPro" id="IPR008753">
    <property type="entry name" value="Peptidase_M13_N"/>
</dbReference>
<dbReference type="PANTHER" id="PTHR11733:SF167">
    <property type="entry name" value="FI17812P1-RELATED"/>
    <property type="match status" value="1"/>
</dbReference>
<dbReference type="CDD" id="cd08662">
    <property type="entry name" value="M13"/>
    <property type="match status" value="1"/>
</dbReference>
<sequence length="826" mass="92793">MVQRDSTGALVHYTRFNPHSPAKWRINVVVLNSLDFAKVFQCKVDTPINPVKKFAGVAMCMIQAVPLTNSNNDNKAFLNNAFCTAPQCVLTAADILNDMDPLADPCQDFSQFVCGGFKDKHEIPPDKSSIGVMDILGSSNNDVTSQDNIKKLQDLYSSCMDDTAILKAGRKPLVDELDKLTSLFPASGSPLEKNTLSYILGQNAKLGLKFPALFRLSVRPDAVDSSSNILFVSETGLFLESVKDYQDVDKVKKYKETVAAMFQSILGDEDVGNRAQPLTIAEIEQEWLDTAKDVVDFEIQLATIATSPSEPYYPLMSNHQHTVEHLNSLTPSIDWSLLLQEALPADVKYVRPITVPFPSYLVRLDALLQKTTSKTVQHYFSWIIIQNLAIYVAGPYKRPLVDYNKSLTGVSSQIKTIRWNTCVNAVNTNLGHMVGHYFIQEIFKGNSRQEVMAIIDNILASYEKDFPTLDWLDMVTRNGAIQKLKSIVKTIGYSTEDPDVTSPQSLGEYYKGYAVSANDYFTNQLQYNIWRISNQFTQLNRPIKRNAMSLAPATVNAYNLQSSNSINFAAGVLQMPYFHVDNPEYVNYGAIGAVAGHEIGHGFDITGRRYDAIGGLKNWWTEATAKAFNEKAQCFVDQYGNFTIRGPDNKDYNLNGRLTLDENLADNGGLKMSFNAWQTRIKYDPNGQRTNNFKLPGLDMYTPEQLFFVSYGRLWCEKIRPEALVNQIRIKNHSPTKWRINGAVLNSPDFARAFQCKLGSPMNPIKKCEVWNPSTLLRTASISPTWLAQLFPLVWRAYNFAIMEKIAPKDVFVHSIRFVLKFVPAG</sequence>
<dbReference type="PANTHER" id="PTHR11733">
    <property type="entry name" value="ZINC METALLOPROTEASE FAMILY M13 NEPRILYSIN-RELATED"/>
    <property type="match status" value="1"/>
</dbReference>
<comment type="similarity">
    <text evidence="2">Belongs to the peptidase M13 family.</text>
</comment>
<dbReference type="GO" id="GO:0046872">
    <property type="term" value="F:metal ion binding"/>
    <property type="evidence" value="ECO:0007669"/>
    <property type="project" value="UniProtKB-KW"/>
</dbReference>
<feature type="domain" description="Peptidase M13 N-terminal" evidence="9">
    <location>
        <begin position="105"/>
        <end position="493"/>
    </location>
</feature>